<dbReference type="InterPro" id="IPR007055">
    <property type="entry name" value="BON_dom"/>
</dbReference>
<dbReference type="Gene3D" id="3.30.1340.30">
    <property type="match status" value="1"/>
</dbReference>
<evidence type="ECO:0000259" key="1">
    <source>
        <dbReference type="PROSITE" id="PS50914"/>
    </source>
</evidence>
<dbReference type="RefSeq" id="WP_188931905.1">
    <property type="nucleotide sequence ID" value="NZ_BMIA01000001.1"/>
</dbReference>
<proteinExistence type="predicted"/>
<organism evidence="2 3">
    <name type="scientific">Dyadobacter endophyticus</name>
    <dbReference type="NCBI Taxonomy" id="1749036"/>
    <lineage>
        <taxon>Bacteria</taxon>
        <taxon>Pseudomonadati</taxon>
        <taxon>Bacteroidota</taxon>
        <taxon>Cytophagia</taxon>
        <taxon>Cytophagales</taxon>
        <taxon>Spirosomataceae</taxon>
        <taxon>Dyadobacter</taxon>
    </lineage>
</organism>
<evidence type="ECO:0000313" key="2">
    <source>
        <dbReference type="EMBL" id="GGH33309.1"/>
    </source>
</evidence>
<accession>A0ABQ1YP34</accession>
<evidence type="ECO:0000313" key="3">
    <source>
        <dbReference type="Proteomes" id="UP000600214"/>
    </source>
</evidence>
<feature type="domain" description="BON" evidence="1">
    <location>
        <begin position="24"/>
        <end position="92"/>
    </location>
</feature>
<protein>
    <recommendedName>
        <fullName evidence="1">BON domain-containing protein</fullName>
    </recommendedName>
</protein>
<sequence length="100" mass="11274">MRNDKTDIVHNEDPVSSIGADAEVDSELAERVSEILHGDCLIDTAKISVRVLNRTVYLEGAVNSENERNMAYQDTINIFGVRNVVNYLTFPCPYLRGNRM</sequence>
<dbReference type="Pfam" id="PF04972">
    <property type="entry name" value="BON"/>
    <property type="match status" value="1"/>
</dbReference>
<dbReference type="Proteomes" id="UP000600214">
    <property type="component" value="Unassembled WGS sequence"/>
</dbReference>
<dbReference type="PROSITE" id="PS50914">
    <property type="entry name" value="BON"/>
    <property type="match status" value="1"/>
</dbReference>
<name>A0ABQ1YP34_9BACT</name>
<dbReference type="EMBL" id="BMIA01000001">
    <property type="protein sequence ID" value="GGH33309.1"/>
    <property type="molecule type" value="Genomic_DNA"/>
</dbReference>
<comment type="caution">
    <text evidence="2">The sequence shown here is derived from an EMBL/GenBank/DDBJ whole genome shotgun (WGS) entry which is preliminary data.</text>
</comment>
<gene>
    <name evidence="2" type="ORF">GCM10007423_23480</name>
</gene>
<keyword evidence="3" id="KW-1185">Reference proteome</keyword>
<reference evidence="3" key="1">
    <citation type="journal article" date="2019" name="Int. J. Syst. Evol. Microbiol.">
        <title>The Global Catalogue of Microorganisms (GCM) 10K type strain sequencing project: providing services to taxonomists for standard genome sequencing and annotation.</title>
        <authorList>
            <consortium name="The Broad Institute Genomics Platform"/>
            <consortium name="The Broad Institute Genome Sequencing Center for Infectious Disease"/>
            <person name="Wu L."/>
            <person name="Ma J."/>
        </authorList>
    </citation>
    <scope>NUCLEOTIDE SEQUENCE [LARGE SCALE GENOMIC DNA]</scope>
    <source>
        <strain evidence="3">CGMCC 1.15288</strain>
    </source>
</reference>